<dbReference type="Pfam" id="PF00903">
    <property type="entry name" value="Glyoxalase"/>
    <property type="match status" value="1"/>
</dbReference>
<organism evidence="2 3">
    <name type="scientific">Lentzea pudingi</name>
    <dbReference type="NCBI Taxonomy" id="1789439"/>
    <lineage>
        <taxon>Bacteria</taxon>
        <taxon>Bacillati</taxon>
        <taxon>Actinomycetota</taxon>
        <taxon>Actinomycetes</taxon>
        <taxon>Pseudonocardiales</taxon>
        <taxon>Pseudonocardiaceae</taxon>
        <taxon>Lentzea</taxon>
    </lineage>
</organism>
<dbReference type="EMBL" id="BMNC01000001">
    <property type="protein sequence ID" value="GGM74834.1"/>
    <property type="molecule type" value="Genomic_DNA"/>
</dbReference>
<name>A0ABQ2HCT7_9PSEU</name>
<evidence type="ECO:0000313" key="2">
    <source>
        <dbReference type="EMBL" id="GGM74834.1"/>
    </source>
</evidence>
<dbReference type="RefSeq" id="WP_189153182.1">
    <property type="nucleotide sequence ID" value="NZ_BMNC01000001.1"/>
</dbReference>
<keyword evidence="3" id="KW-1185">Reference proteome</keyword>
<accession>A0ABQ2HCT7</accession>
<dbReference type="PANTHER" id="PTHR33990">
    <property type="entry name" value="PROTEIN YJDN-RELATED"/>
    <property type="match status" value="1"/>
</dbReference>
<dbReference type="SUPFAM" id="SSF54593">
    <property type="entry name" value="Glyoxalase/Bleomycin resistance protein/Dihydroxybiphenyl dioxygenase"/>
    <property type="match status" value="1"/>
</dbReference>
<feature type="domain" description="Glyoxalase/fosfomycin resistance/dioxygenase" evidence="1">
    <location>
        <begin position="11"/>
        <end position="144"/>
    </location>
</feature>
<dbReference type="Proteomes" id="UP000597656">
    <property type="component" value="Unassembled WGS sequence"/>
</dbReference>
<comment type="caution">
    <text evidence="2">The sequence shown here is derived from an EMBL/GenBank/DDBJ whole genome shotgun (WGS) entry which is preliminary data.</text>
</comment>
<sequence>MALNAAPHLNFRGQAREALEFYRSVFGGRLNVVTYGDFGMPAEVPGAGNVVFGEVVAENGFRVLAYDVPGATEPLPQGEPKTRRENGTTITEERFFLSVGGERVDELTPVWDGLADGATVIEEFGPSRFSPGFGMLADRFGVTWIVSVMATQA</sequence>
<gene>
    <name evidence="2" type="primary">phnB</name>
    <name evidence="2" type="ORF">GCM10011609_08420</name>
</gene>
<dbReference type="PANTHER" id="PTHR33990:SF1">
    <property type="entry name" value="PROTEIN YJDN"/>
    <property type="match status" value="1"/>
</dbReference>
<evidence type="ECO:0000259" key="1">
    <source>
        <dbReference type="Pfam" id="PF00903"/>
    </source>
</evidence>
<evidence type="ECO:0000313" key="3">
    <source>
        <dbReference type="Proteomes" id="UP000597656"/>
    </source>
</evidence>
<protein>
    <submittedName>
        <fullName evidence="2">VOC family protein</fullName>
    </submittedName>
</protein>
<dbReference type="Gene3D" id="3.10.180.10">
    <property type="entry name" value="2,3-Dihydroxybiphenyl 1,2-Dioxygenase, domain 1"/>
    <property type="match status" value="1"/>
</dbReference>
<dbReference type="InterPro" id="IPR029068">
    <property type="entry name" value="Glyas_Bleomycin-R_OHBP_Dase"/>
</dbReference>
<reference evidence="3" key="1">
    <citation type="journal article" date="2019" name="Int. J. Syst. Evol. Microbiol.">
        <title>The Global Catalogue of Microorganisms (GCM) 10K type strain sequencing project: providing services to taxonomists for standard genome sequencing and annotation.</title>
        <authorList>
            <consortium name="The Broad Institute Genomics Platform"/>
            <consortium name="The Broad Institute Genome Sequencing Center for Infectious Disease"/>
            <person name="Wu L."/>
            <person name="Ma J."/>
        </authorList>
    </citation>
    <scope>NUCLEOTIDE SEQUENCE [LARGE SCALE GENOMIC DNA]</scope>
    <source>
        <strain evidence="3">CGMCC 4.7319</strain>
    </source>
</reference>
<dbReference type="CDD" id="cd06588">
    <property type="entry name" value="PhnB_like"/>
    <property type="match status" value="1"/>
</dbReference>
<proteinExistence type="predicted"/>
<dbReference type="InterPro" id="IPR028973">
    <property type="entry name" value="PhnB-like"/>
</dbReference>
<dbReference type="InterPro" id="IPR004360">
    <property type="entry name" value="Glyas_Fos-R_dOase_dom"/>
</dbReference>